<dbReference type="PANTHER" id="PTHR46494">
    <property type="entry name" value="CORA FAMILY METAL ION TRANSPORTER (EUROFUNG)"/>
    <property type="match status" value="1"/>
</dbReference>
<evidence type="ECO:0000256" key="5">
    <source>
        <dbReference type="ARBA" id="ARBA00022692"/>
    </source>
</evidence>
<dbReference type="HOGENOM" id="CLU_007127_0_2_11"/>
<evidence type="ECO:0000256" key="3">
    <source>
        <dbReference type="ARBA" id="ARBA00022448"/>
    </source>
</evidence>
<dbReference type="CDD" id="cd12822">
    <property type="entry name" value="TmCorA-like"/>
    <property type="match status" value="1"/>
</dbReference>
<evidence type="ECO:0000313" key="9">
    <source>
        <dbReference type="EMBL" id="AGZ44761.1"/>
    </source>
</evidence>
<reference evidence="9 10" key="1">
    <citation type="journal article" date="2014" name="J. Biotechnol.">
        <title>Complete genome sequence of the actinobacterium Actinoplanes friuliensis HAG 010964, producer of the lipopeptide antibiotic friulimycin.</title>
        <authorList>
            <person name="Ruckert C."/>
            <person name="Szczepanowski R."/>
            <person name="Albersmeier A."/>
            <person name="Goesmann A."/>
            <person name="Fischer N."/>
            <person name="Steinkamper A."/>
            <person name="Puhler A."/>
            <person name="Biener R."/>
            <person name="Schwartz D."/>
            <person name="Kalinowski J."/>
        </authorList>
    </citation>
    <scope>NUCLEOTIDE SEQUENCE [LARGE SCALE GENOMIC DNA]</scope>
    <source>
        <strain evidence="9 10">DSM 7358</strain>
    </source>
</reference>
<dbReference type="GO" id="GO:0005886">
    <property type="term" value="C:plasma membrane"/>
    <property type="evidence" value="ECO:0007669"/>
    <property type="project" value="UniProtKB-SubCell"/>
</dbReference>
<dbReference type="Gene3D" id="1.20.58.340">
    <property type="entry name" value="Magnesium transport protein CorA, transmembrane region"/>
    <property type="match status" value="2"/>
</dbReference>
<keyword evidence="5 8" id="KW-0812">Transmembrane</keyword>
<keyword evidence="6 8" id="KW-1133">Transmembrane helix</keyword>
<sequence>MTRLYEGGAVVAEGFGAHEISDQLAEHPKAVLWLDLFDPEESDLRSVAAEFNLHPLAVEDAVHDHQRPKLDRYPGHLFMNVYSVHVQTEGDVPVLHKGEISAFITERALITVRKSEVDLTRLIRRWDADAALSATGGVGFLVYGLLDVVVDGQFAAARELDVAMDKTEDTILEEGGAPRSVRMYGFALRKTIAALRRPVAPMADLIADVMRADTRLVDENLEPYYRDVDDHARRATETIDSARERINGLLEADLNEQSNALNDVTRKLAAWAAIIAVPTALTGYFGQNVPYWGYEKFWGFLLSTGLIVFSASGLYLYLKRRGWL</sequence>
<proteinExistence type="inferred from homology"/>
<dbReference type="KEGG" id="afs:AFR_32515"/>
<name>U5WA10_9ACTN</name>
<feature type="transmembrane region" description="Helical" evidence="8">
    <location>
        <begin position="268"/>
        <end position="285"/>
    </location>
</feature>
<dbReference type="InterPro" id="IPR045863">
    <property type="entry name" value="CorA_TM1_TM2"/>
</dbReference>
<dbReference type="eggNOG" id="COG0598">
    <property type="taxonomic scope" value="Bacteria"/>
</dbReference>
<dbReference type="InterPro" id="IPR002523">
    <property type="entry name" value="MgTranspt_CorA/ZnTranspt_ZntB"/>
</dbReference>
<evidence type="ECO:0000256" key="2">
    <source>
        <dbReference type="ARBA" id="ARBA00009765"/>
    </source>
</evidence>
<evidence type="ECO:0000313" key="10">
    <source>
        <dbReference type="Proteomes" id="UP000017746"/>
    </source>
</evidence>
<keyword evidence="4" id="KW-1003">Cell membrane</keyword>
<feature type="transmembrane region" description="Helical" evidence="8">
    <location>
        <begin position="297"/>
        <end position="318"/>
    </location>
</feature>
<comment type="similarity">
    <text evidence="2">Belongs to the CorA metal ion transporter (MIT) (TC 1.A.35) family.</text>
</comment>
<dbReference type="SUPFAM" id="SSF143865">
    <property type="entry name" value="CorA soluble domain-like"/>
    <property type="match status" value="1"/>
</dbReference>
<organism evidence="9 10">
    <name type="scientific">Actinoplanes friuliensis DSM 7358</name>
    <dbReference type="NCBI Taxonomy" id="1246995"/>
    <lineage>
        <taxon>Bacteria</taxon>
        <taxon>Bacillati</taxon>
        <taxon>Actinomycetota</taxon>
        <taxon>Actinomycetes</taxon>
        <taxon>Micromonosporales</taxon>
        <taxon>Micromonosporaceae</taxon>
        <taxon>Actinoplanes</taxon>
    </lineage>
</organism>
<comment type="subcellular location">
    <subcellularLocation>
        <location evidence="1">Cell membrane</location>
        <topology evidence="1">Multi-pass membrane protein</topology>
    </subcellularLocation>
</comment>
<dbReference type="RefSeq" id="WP_023561100.1">
    <property type="nucleotide sequence ID" value="NC_022657.1"/>
</dbReference>
<dbReference type="Proteomes" id="UP000017746">
    <property type="component" value="Chromosome"/>
</dbReference>
<evidence type="ECO:0000256" key="8">
    <source>
        <dbReference type="SAM" id="Phobius"/>
    </source>
</evidence>
<evidence type="ECO:0000256" key="1">
    <source>
        <dbReference type="ARBA" id="ARBA00004651"/>
    </source>
</evidence>
<keyword evidence="7 8" id="KW-0472">Membrane</keyword>
<evidence type="ECO:0000256" key="4">
    <source>
        <dbReference type="ARBA" id="ARBA00022475"/>
    </source>
</evidence>
<dbReference type="InterPro" id="IPR045861">
    <property type="entry name" value="CorA_cytoplasmic_dom"/>
</dbReference>
<accession>U5WA10</accession>
<keyword evidence="10" id="KW-1185">Reference proteome</keyword>
<dbReference type="GO" id="GO:0015095">
    <property type="term" value="F:magnesium ion transmembrane transporter activity"/>
    <property type="evidence" value="ECO:0007669"/>
    <property type="project" value="TreeGrafter"/>
</dbReference>
<dbReference type="SUPFAM" id="SSF144083">
    <property type="entry name" value="Magnesium transport protein CorA, transmembrane region"/>
    <property type="match status" value="1"/>
</dbReference>
<evidence type="ECO:0000256" key="7">
    <source>
        <dbReference type="ARBA" id="ARBA00023136"/>
    </source>
</evidence>
<dbReference type="PATRIC" id="fig|1246995.3.peg.6580"/>
<gene>
    <name evidence="9" type="ORF">AFR_32515</name>
</gene>
<dbReference type="EMBL" id="CP006272">
    <property type="protein sequence ID" value="AGZ44761.1"/>
    <property type="molecule type" value="Genomic_DNA"/>
</dbReference>
<dbReference type="GO" id="GO:0015087">
    <property type="term" value="F:cobalt ion transmembrane transporter activity"/>
    <property type="evidence" value="ECO:0007669"/>
    <property type="project" value="TreeGrafter"/>
</dbReference>
<dbReference type="GO" id="GO:0050897">
    <property type="term" value="F:cobalt ion binding"/>
    <property type="evidence" value="ECO:0007669"/>
    <property type="project" value="TreeGrafter"/>
</dbReference>
<dbReference type="Pfam" id="PF01544">
    <property type="entry name" value="CorA"/>
    <property type="match status" value="1"/>
</dbReference>
<keyword evidence="3" id="KW-0813">Transport</keyword>
<evidence type="ECO:0000256" key="6">
    <source>
        <dbReference type="ARBA" id="ARBA00022989"/>
    </source>
</evidence>
<dbReference type="AlphaFoldDB" id="U5WA10"/>
<dbReference type="PANTHER" id="PTHR46494:SF1">
    <property type="entry name" value="CORA FAMILY METAL ION TRANSPORTER (EUROFUNG)"/>
    <property type="match status" value="1"/>
</dbReference>
<protein>
    <submittedName>
        <fullName evidence="9">Putative CorA-like magnesium transporter</fullName>
    </submittedName>
</protein>
<dbReference type="GO" id="GO:0000287">
    <property type="term" value="F:magnesium ion binding"/>
    <property type="evidence" value="ECO:0007669"/>
    <property type="project" value="TreeGrafter"/>
</dbReference>
<dbReference type="Gene3D" id="3.30.460.20">
    <property type="entry name" value="CorA soluble domain-like"/>
    <property type="match status" value="1"/>
</dbReference>
<dbReference type="OrthoDB" id="9803416at2"/>
<dbReference type="STRING" id="1246995.AFR_32515"/>